<evidence type="ECO:0000259" key="1">
    <source>
        <dbReference type="Pfam" id="PF12937"/>
    </source>
</evidence>
<comment type="caution">
    <text evidence="2">The sequence shown here is derived from an EMBL/GenBank/DDBJ whole genome shotgun (WGS) entry which is preliminary data.</text>
</comment>
<dbReference type="InterPro" id="IPR001810">
    <property type="entry name" value="F-box_dom"/>
</dbReference>
<reference evidence="2" key="1">
    <citation type="submission" date="2020-05" db="EMBL/GenBank/DDBJ databases">
        <title>Mycena genomes resolve the evolution of fungal bioluminescence.</title>
        <authorList>
            <person name="Tsai I.J."/>
        </authorList>
    </citation>
    <scope>NUCLEOTIDE SEQUENCE</scope>
    <source>
        <strain evidence="2">CCC161011</strain>
    </source>
</reference>
<dbReference type="InterPro" id="IPR036047">
    <property type="entry name" value="F-box-like_dom_sf"/>
</dbReference>
<evidence type="ECO:0000313" key="3">
    <source>
        <dbReference type="Proteomes" id="UP000620124"/>
    </source>
</evidence>
<dbReference type="Gene3D" id="1.20.1280.50">
    <property type="match status" value="1"/>
</dbReference>
<name>A0A8H6TYQ7_9AGAR</name>
<organism evidence="2 3">
    <name type="scientific">Mycena venus</name>
    <dbReference type="NCBI Taxonomy" id="2733690"/>
    <lineage>
        <taxon>Eukaryota</taxon>
        <taxon>Fungi</taxon>
        <taxon>Dikarya</taxon>
        <taxon>Basidiomycota</taxon>
        <taxon>Agaricomycotina</taxon>
        <taxon>Agaricomycetes</taxon>
        <taxon>Agaricomycetidae</taxon>
        <taxon>Agaricales</taxon>
        <taxon>Marasmiineae</taxon>
        <taxon>Mycenaceae</taxon>
        <taxon>Mycena</taxon>
    </lineage>
</organism>
<feature type="domain" description="F-box" evidence="1">
    <location>
        <begin position="12"/>
        <end position="58"/>
    </location>
</feature>
<dbReference type="AlphaFoldDB" id="A0A8H6TYQ7"/>
<gene>
    <name evidence="2" type="ORF">MVEN_02626400</name>
</gene>
<dbReference type="Gene3D" id="3.80.10.10">
    <property type="entry name" value="Ribonuclease Inhibitor"/>
    <property type="match status" value="1"/>
</dbReference>
<evidence type="ECO:0000313" key="2">
    <source>
        <dbReference type="EMBL" id="KAF7325414.1"/>
    </source>
</evidence>
<dbReference type="SUPFAM" id="SSF81383">
    <property type="entry name" value="F-box domain"/>
    <property type="match status" value="1"/>
</dbReference>
<dbReference type="EMBL" id="JACAZI010000050">
    <property type="protein sequence ID" value="KAF7325414.1"/>
    <property type="molecule type" value="Genomic_DNA"/>
</dbReference>
<dbReference type="OrthoDB" id="2788229at2759"/>
<sequence>MATLCPSMPPPTLPTELVEYILDFFDNFCDRQTLLSCSLVSRSWMRSSQSHLFREIRLSCRQPDRQIVSPYLALHIRRLVIVDDMNYWVNSDPFLVQLLSMLSALCSLELINVNWQERGEGQLSEDLQRALRVLLGQSTLTSVNLYNCHSFSPFYVLLFTTPSLRRLSISYTRLDHGEGVASGYPPPCKLVTLDYLSLERFVGPLISSQILQFIDFTRLRTLVSHDDLCHVYIIPLLPVLGRAGTLERLELGSVPQSLEFDLSLVPSLRHLSLTHVNAKEGGRLMGFLSNVCALIQLEDVHIVVRAELLVTADDLYPSIDWTVWGELDELFTASQLNHLRRVTFDVNVSVCWESWDANLSDDISLESVQIARFAAMFPKLPRRGLLEVTESLSDVALVSVLLHHELEATAKTKIMPVLLATLESG</sequence>
<dbReference type="Pfam" id="PF12937">
    <property type="entry name" value="F-box-like"/>
    <property type="match status" value="1"/>
</dbReference>
<protein>
    <recommendedName>
        <fullName evidence="1">F-box domain-containing protein</fullName>
    </recommendedName>
</protein>
<dbReference type="InterPro" id="IPR032675">
    <property type="entry name" value="LRR_dom_sf"/>
</dbReference>
<dbReference type="Proteomes" id="UP000620124">
    <property type="component" value="Unassembled WGS sequence"/>
</dbReference>
<dbReference type="SUPFAM" id="SSF52047">
    <property type="entry name" value="RNI-like"/>
    <property type="match status" value="1"/>
</dbReference>
<proteinExistence type="predicted"/>
<accession>A0A8H6TYQ7</accession>
<keyword evidence="3" id="KW-1185">Reference proteome</keyword>